<name>A0A3R7Q2M5_9RHOB</name>
<feature type="active site" evidence="2">
    <location>
        <position position="80"/>
    </location>
</feature>
<dbReference type="AlphaFoldDB" id="A0A3R7Q2M5"/>
<feature type="region of interest" description="Disordered" evidence="3">
    <location>
        <begin position="1"/>
        <end position="31"/>
    </location>
</feature>
<dbReference type="PANTHER" id="PTHR13774">
    <property type="entry name" value="PHENAZINE BIOSYNTHESIS PROTEIN"/>
    <property type="match status" value="1"/>
</dbReference>
<dbReference type="EMBL" id="PXNQ02000006">
    <property type="protein sequence ID" value="RNF34505.1"/>
    <property type="molecule type" value="Genomic_DNA"/>
</dbReference>
<evidence type="ECO:0000256" key="2">
    <source>
        <dbReference type="PIRSR" id="PIRSR016184-1"/>
    </source>
</evidence>
<evidence type="ECO:0000256" key="1">
    <source>
        <dbReference type="ARBA" id="ARBA00008270"/>
    </source>
</evidence>
<dbReference type="GO" id="GO:0016853">
    <property type="term" value="F:isomerase activity"/>
    <property type="evidence" value="ECO:0007669"/>
    <property type="project" value="TreeGrafter"/>
</dbReference>
<dbReference type="Proteomes" id="UP000238137">
    <property type="component" value="Unassembled WGS sequence"/>
</dbReference>
<dbReference type="NCBIfam" id="TIGR00654">
    <property type="entry name" value="PhzF_family"/>
    <property type="match status" value="1"/>
</dbReference>
<evidence type="ECO:0000256" key="3">
    <source>
        <dbReference type="SAM" id="MobiDB-lite"/>
    </source>
</evidence>
<dbReference type="GO" id="GO:0005737">
    <property type="term" value="C:cytoplasm"/>
    <property type="evidence" value="ECO:0007669"/>
    <property type="project" value="TreeGrafter"/>
</dbReference>
<sequence>MCPRNTEPGQRGLPAPPRVPRDSPGGIGTKKKGAPVLEYHVYDVFTDRPFAGNPLAVVMGADGLSTAQMQVIAREFNLSETIFVMAPRDPANTARVRIFFPTAEIPFAGHPTIGCALHLAGGQDGRILLEEEAGLVPVEIREGQAEFIAPKLPVAHPGKTDAELIARALDLPATAIGFAGHRPGIWQGGPAFLFVPVAGLDDLAAARPIEPSWSRLMAEAQVDSAYLYTAGDSGFRARMFSPTAGIPEDPATGSASAILAAQLLESGALTEDETHILLQQGIEMGRPSRIGLTAILRGGKLDEIRISGKAVPIAEGRIRVPEET</sequence>
<dbReference type="Pfam" id="PF02567">
    <property type="entry name" value="PhzC-PhzF"/>
    <property type="match status" value="1"/>
</dbReference>
<reference evidence="4" key="1">
    <citation type="submission" date="2018-05" db="EMBL/GenBank/DDBJ databases">
        <title>Reclassification of Methylarcula marina and Methylarcula terricola as Paracoccus methylarcula sp.nov., comb.nov. and Paracoccus terricola comb.nov.</title>
        <authorList>
            <person name="Shmareva M.N."/>
            <person name="Doronina N.V."/>
            <person name="Vasilenko O.V."/>
            <person name="Tarlachkov S.V."/>
            <person name="Trotsenko Y.A."/>
        </authorList>
    </citation>
    <scope>NUCLEOTIDE SEQUENCE [LARGE SCALE GENOMIC DNA]</scope>
    <source>
        <strain evidence="4">VKM B-2159</strain>
    </source>
</reference>
<comment type="similarity">
    <text evidence="1">Belongs to the PhzF family.</text>
</comment>
<dbReference type="OrthoDB" id="9788221at2"/>
<evidence type="ECO:0000313" key="4">
    <source>
        <dbReference type="EMBL" id="RNF34505.1"/>
    </source>
</evidence>
<organism evidence="4 5">
    <name type="scientific">Paracoccus methylarcula</name>
    <dbReference type="NCBI Taxonomy" id="72022"/>
    <lineage>
        <taxon>Bacteria</taxon>
        <taxon>Pseudomonadati</taxon>
        <taxon>Pseudomonadota</taxon>
        <taxon>Alphaproteobacteria</taxon>
        <taxon>Rhodobacterales</taxon>
        <taxon>Paracoccaceae</taxon>
        <taxon>Paracoccus</taxon>
    </lineage>
</organism>
<gene>
    <name evidence="4" type="ORF">A7A09_011550</name>
</gene>
<proteinExistence type="inferred from homology"/>
<dbReference type="InterPro" id="IPR003719">
    <property type="entry name" value="Phenazine_PhzF-like"/>
</dbReference>
<dbReference type="PIRSF" id="PIRSF016184">
    <property type="entry name" value="PhzC_PhzF"/>
    <property type="match status" value="1"/>
</dbReference>
<accession>A0A3R7Q2M5</accession>
<keyword evidence="5" id="KW-1185">Reference proteome</keyword>
<dbReference type="Gene3D" id="3.10.310.10">
    <property type="entry name" value="Diaminopimelate Epimerase, Chain A, domain 1"/>
    <property type="match status" value="2"/>
</dbReference>
<dbReference type="SUPFAM" id="SSF54506">
    <property type="entry name" value="Diaminopimelate epimerase-like"/>
    <property type="match status" value="1"/>
</dbReference>
<comment type="caution">
    <text evidence="4">The sequence shown here is derived from an EMBL/GenBank/DDBJ whole genome shotgun (WGS) entry which is preliminary data.</text>
</comment>
<dbReference type="PANTHER" id="PTHR13774:SF32">
    <property type="entry name" value="ANTISENSE-ENHANCING SEQUENCE 1"/>
    <property type="match status" value="1"/>
</dbReference>
<protein>
    <submittedName>
        <fullName evidence="4">PhzF family phenazine biosynthesis protein</fullName>
    </submittedName>
</protein>
<evidence type="ECO:0000313" key="5">
    <source>
        <dbReference type="Proteomes" id="UP000238137"/>
    </source>
</evidence>